<dbReference type="Proteomes" id="UP001165289">
    <property type="component" value="Unassembled WGS sequence"/>
</dbReference>
<comment type="caution">
    <text evidence="1">The sequence shown here is derived from an EMBL/GenBank/DDBJ whole genome shotgun (WGS) entry which is preliminary data.</text>
</comment>
<protein>
    <submittedName>
        <fullName evidence="1">Uncharacterized protein</fullName>
    </submittedName>
</protein>
<proteinExistence type="predicted"/>
<gene>
    <name evidence="1" type="ORF">LOD99_7262</name>
</gene>
<name>A0AAV7JU82_9METZ</name>
<accession>A0AAV7JU82</accession>
<reference evidence="1 2" key="1">
    <citation type="journal article" date="2023" name="BMC Biol.">
        <title>The compact genome of the sponge Oopsacas minuta (Hexactinellida) is lacking key metazoan core genes.</title>
        <authorList>
            <person name="Santini S."/>
            <person name="Schenkelaars Q."/>
            <person name="Jourda C."/>
            <person name="Duchesne M."/>
            <person name="Belahbib H."/>
            <person name="Rocher C."/>
            <person name="Selva M."/>
            <person name="Riesgo A."/>
            <person name="Vervoort M."/>
            <person name="Leys S.P."/>
            <person name="Kodjabachian L."/>
            <person name="Le Bivic A."/>
            <person name="Borchiellini C."/>
            <person name="Claverie J.M."/>
            <person name="Renard E."/>
        </authorList>
    </citation>
    <scope>NUCLEOTIDE SEQUENCE [LARGE SCALE GENOMIC DNA]</scope>
    <source>
        <strain evidence="1">SPO-2</strain>
    </source>
</reference>
<evidence type="ECO:0000313" key="1">
    <source>
        <dbReference type="EMBL" id="KAI6652245.1"/>
    </source>
</evidence>
<organism evidence="1 2">
    <name type="scientific">Oopsacas minuta</name>
    <dbReference type="NCBI Taxonomy" id="111878"/>
    <lineage>
        <taxon>Eukaryota</taxon>
        <taxon>Metazoa</taxon>
        <taxon>Porifera</taxon>
        <taxon>Hexactinellida</taxon>
        <taxon>Hexasterophora</taxon>
        <taxon>Lyssacinosida</taxon>
        <taxon>Leucopsacidae</taxon>
        <taxon>Oopsacas</taxon>
    </lineage>
</organism>
<evidence type="ECO:0000313" key="2">
    <source>
        <dbReference type="Proteomes" id="UP001165289"/>
    </source>
</evidence>
<dbReference type="AlphaFoldDB" id="A0AAV7JU82"/>
<sequence>MSQYERNQYQEYEIMSEHREDIHNIIYSSHWIDSHQQEMDNSLLTSESGLIQLAFRKRMHGGDCLSLLRGDPPRFGQIHLVAYNQEWDG</sequence>
<dbReference type="EMBL" id="JAKMXF010000299">
    <property type="protein sequence ID" value="KAI6652245.1"/>
    <property type="molecule type" value="Genomic_DNA"/>
</dbReference>
<keyword evidence="2" id="KW-1185">Reference proteome</keyword>